<feature type="active site" description="Proton acceptor" evidence="4">
    <location>
        <position position="67"/>
    </location>
</feature>
<dbReference type="Pfam" id="PF02545">
    <property type="entry name" value="Maf"/>
    <property type="match status" value="1"/>
</dbReference>
<evidence type="ECO:0000256" key="3">
    <source>
        <dbReference type="ARBA" id="ARBA00023080"/>
    </source>
</evidence>
<reference evidence="5 6" key="1">
    <citation type="submission" date="2020-12" db="EMBL/GenBank/DDBJ databases">
        <title>Novel Thalassolituus-related marine hydrocarbonoclastic bacteria mediated algae-derived hydrocarbons mineralization in twilight zone of the northern South China Sea.</title>
        <authorList>
            <person name="Dong C."/>
        </authorList>
    </citation>
    <scope>NUCLEOTIDE SEQUENCE [LARGE SCALE GENOMIC DNA]</scope>
    <source>
        <strain evidence="5 6">IMCC1826</strain>
    </source>
</reference>
<comment type="catalytic activity">
    <reaction evidence="4">
        <text>dTTP + H2O = dTMP + diphosphate + H(+)</text>
        <dbReference type="Rhea" id="RHEA:28534"/>
        <dbReference type="ChEBI" id="CHEBI:15377"/>
        <dbReference type="ChEBI" id="CHEBI:15378"/>
        <dbReference type="ChEBI" id="CHEBI:33019"/>
        <dbReference type="ChEBI" id="CHEBI:37568"/>
        <dbReference type="ChEBI" id="CHEBI:63528"/>
        <dbReference type="EC" id="3.6.1.9"/>
    </reaction>
</comment>
<comment type="subcellular location">
    <subcellularLocation>
        <location evidence="4">Cytoplasm</location>
    </subcellularLocation>
</comment>
<dbReference type="CDD" id="cd00555">
    <property type="entry name" value="Maf"/>
    <property type="match status" value="1"/>
</dbReference>
<accession>A0ABS7ZSR3</accession>
<dbReference type="PIRSF" id="PIRSF006305">
    <property type="entry name" value="Maf"/>
    <property type="match status" value="1"/>
</dbReference>
<keyword evidence="3 4" id="KW-0546">Nucleotide metabolism</keyword>
<comment type="cofactor">
    <cofactor evidence="1 4">
        <name>a divalent metal cation</name>
        <dbReference type="ChEBI" id="CHEBI:60240"/>
    </cofactor>
</comment>
<dbReference type="SUPFAM" id="SSF52972">
    <property type="entry name" value="ITPase-like"/>
    <property type="match status" value="1"/>
</dbReference>
<keyword evidence="4" id="KW-0963">Cytoplasm</keyword>
<evidence type="ECO:0000313" key="5">
    <source>
        <dbReference type="EMBL" id="MCA6063440.1"/>
    </source>
</evidence>
<gene>
    <name evidence="5" type="primary">maf</name>
    <name evidence="5" type="ORF">I9W95_07450</name>
</gene>
<evidence type="ECO:0000256" key="2">
    <source>
        <dbReference type="ARBA" id="ARBA00022801"/>
    </source>
</evidence>
<comment type="catalytic activity">
    <reaction evidence="4">
        <text>UTP + H2O = UMP + diphosphate + H(+)</text>
        <dbReference type="Rhea" id="RHEA:29395"/>
        <dbReference type="ChEBI" id="CHEBI:15377"/>
        <dbReference type="ChEBI" id="CHEBI:15378"/>
        <dbReference type="ChEBI" id="CHEBI:33019"/>
        <dbReference type="ChEBI" id="CHEBI:46398"/>
        <dbReference type="ChEBI" id="CHEBI:57865"/>
        <dbReference type="EC" id="3.6.1.9"/>
    </reaction>
</comment>
<dbReference type="HAMAP" id="MF_00528">
    <property type="entry name" value="Maf"/>
    <property type="match status" value="1"/>
</dbReference>
<feature type="site" description="Important for substrate specificity" evidence="4">
    <location>
        <position position="10"/>
    </location>
</feature>
<dbReference type="EC" id="3.6.1.9" evidence="4"/>
<comment type="function">
    <text evidence="4">Nucleoside triphosphate pyrophosphatase that hydrolyzes dTTP and UTP. May have a dual role in cell division arrest and in preventing the incorporation of modified nucleotides into cellular nucleic acids.</text>
</comment>
<protein>
    <recommendedName>
        <fullName evidence="4">dTTP/UTP pyrophosphatase</fullName>
        <shortName evidence="4">dTTPase/UTPase</shortName>
        <ecNumber evidence="4">3.6.1.9</ecNumber>
    </recommendedName>
    <alternativeName>
        <fullName evidence="4">Nucleoside triphosphate pyrophosphatase</fullName>
    </alternativeName>
    <alternativeName>
        <fullName evidence="4">Nucleotide pyrophosphatase</fullName>
        <shortName evidence="4">Nucleotide PPase</shortName>
    </alternativeName>
</protein>
<sequence>MMILASSSPRRSELLQQIGVRFTTDVADIDETPLPGETPADYVARLSLAKARVVAQRHPGRVVLGSDTTVVLNDRILSKPEDDSQARQMLTELSGNSHQVMTAVALVQDSTEKQITVVTDVRFCELSAQQIDAYIATGEPADKAGSYGIQGLGAVLVASISGSYSNVVGLPLTETAALLGELGVPVWEK</sequence>
<comment type="similarity">
    <text evidence="4">Belongs to the Maf family. YhdE subfamily.</text>
</comment>
<comment type="caution">
    <text evidence="5">The sequence shown here is derived from an EMBL/GenBank/DDBJ whole genome shotgun (WGS) entry which is preliminary data.</text>
</comment>
<feature type="site" description="Important for substrate specificity" evidence="4">
    <location>
        <position position="150"/>
    </location>
</feature>
<keyword evidence="2 4" id="KW-0378">Hydrolase</keyword>
<dbReference type="NCBIfam" id="TIGR00172">
    <property type="entry name" value="maf"/>
    <property type="match status" value="1"/>
</dbReference>
<dbReference type="Gene3D" id="3.90.950.10">
    <property type="match status" value="1"/>
</dbReference>
<proteinExistence type="inferred from homology"/>
<dbReference type="PANTHER" id="PTHR43213">
    <property type="entry name" value="BIFUNCTIONAL DTTP/UTP PYROPHOSPHATASE/METHYLTRANSFERASE PROTEIN-RELATED"/>
    <property type="match status" value="1"/>
</dbReference>
<evidence type="ECO:0000256" key="4">
    <source>
        <dbReference type="HAMAP-Rule" id="MF_00528"/>
    </source>
</evidence>
<evidence type="ECO:0000256" key="1">
    <source>
        <dbReference type="ARBA" id="ARBA00001968"/>
    </source>
</evidence>
<dbReference type="EMBL" id="JAEDAH010000039">
    <property type="protein sequence ID" value="MCA6063440.1"/>
    <property type="molecule type" value="Genomic_DNA"/>
</dbReference>
<dbReference type="Proteomes" id="UP000714380">
    <property type="component" value="Unassembled WGS sequence"/>
</dbReference>
<name>A0ABS7ZSR3_9GAMM</name>
<keyword evidence="6" id="KW-1185">Reference proteome</keyword>
<comment type="caution">
    <text evidence="4">Lacks conserved residue(s) required for the propagation of feature annotation.</text>
</comment>
<dbReference type="InterPro" id="IPR029001">
    <property type="entry name" value="ITPase-like_fam"/>
</dbReference>
<organism evidence="5 6">
    <name type="scientific">Thalassolituus marinus</name>
    <dbReference type="NCBI Taxonomy" id="671053"/>
    <lineage>
        <taxon>Bacteria</taxon>
        <taxon>Pseudomonadati</taxon>
        <taxon>Pseudomonadota</taxon>
        <taxon>Gammaproteobacteria</taxon>
        <taxon>Oceanospirillales</taxon>
        <taxon>Oceanospirillaceae</taxon>
        <taxon>Thalassolituus</taxon>
    </lineage>
</organism>
<evidence type="ECO:0000313" key="6">
    <source>
        <dbReference type="Proteomes" id="UP000714380"/>
    </source>
</evidence>
<feature type="site" description="Important for substrate specificity" evidence="4">
    <location>
        <position position="68"/>
    </location>
</feature>
<dbReference type="InterPro" id="IPR003697">
    <property type="entry name" value="Maf-like"/>
</dbReference>
<dbReference type="PANTHER" id="PTHR43213:SF5">
    <property type="entry name" value="BIFUNCTIONAL DTTP_UTP PYROPHOSPHATASE_METHYLTRANSFERASE PROTEIN-RELATED"/>
    <property type="match status" value="1"/>
</dbReference>